<dbReference type="EMBL" id="BARU01044646">
    <property type="protein sequence ID" value="GAH79832.1"/>
    <property type="molecule type" value="Genomic_DNA"/>
</dbReference>
<dbReference type="GO" id="GO:0006508">
    <property type="term" value="P:proteolysis"/>
    <property type="evidence" value="ECO:0007669"/>
    <property type="project" value="UniProtKB-KW"/>
</dbReference>
<dbReference type="AlphaFoldDB" id="X1IDR5"/>
<gene>
    <name evidence="4" type="ORF">S03H2_68018</name>
</gene>
<dbReference type="PANTHER" id="PTHR38469">
    <property type="entry name" value="PERIPLASMIC PEPTIDASE SUBFAMILY S1B"/>
    <property type="match status" value="1"/>
</dbReference>
<protein>
    <submittedName>
        <fullName evidence="4">Uncharacterized protein</fullName>
    </submittedName>
</protein>
<feature type="non-terminal residue" evidence="4">
    <location>
        <position position="166"/>
    </location>
</feature>
<accession>X1IDR5</accession>
<comment type="caution">
    <text evidence="4">The sequence shown here is derived from an EMBL/GenBank/DDBJ whole genome shotgun (WGS) entry which is preliminary data.</text>
</comment>
<keyword evidence="1" id="KW-0645">Protease</keyword>
<dbReference type="InterPro" id="IPR019500">
    <property type="entry name" value="Pep_S46"/>
</dbReference>
<feature type="non-terminal residue" evidence="4">
    <location>
        <position position="1"/>
    </location>
</feature>
<dbReference type="PANTHER" id="PTHR38469:SF1">
    <property type="entry name" value="PERIPLASMIC PEPTIDASE SUBFAMILY S1B"/>
    <property type="match status" value="1"/>
</dbReference>
<evidence type="ECO:0000256" key="1">
    <source>
        <dbReference type="ARBA" id="ARBA00022670"/>
    </source>
</evidence>
<keyword evidence="2" id="KW-0732">Signal</keyword>
<reference evidence="4" key="1">
    <citation type="journal article" date="2014" name="Front. Microbiol.">
        <title>High frequency of phylogenetically diverse reductive dehalogenase-homologous genes in deep subseafloor sedimentary metagenomes.</title>
        <authorList>
            <person name="Kawai M."/>
            <person name="Futagami T."/>
            <person name="Toyoda A."/>
            <person name="Takaki Y."/>
            <person name="Nishi S."/>
            <person name="Hori S."/>
            <person name="Arai W."/>
            <person name="Tsubouchi T."/>
            <person name="Morono Y."/>
            <person name="Uchiyama I."/>
            <person name="Ito T."/>
            <person name="Fujiyama A."/>
            <person name="Inagaki F."/>
            <person name="Takami H."/>
        </authorList>
    </citation>
    <scope>NUCLEOTIDE SEQUENCE</scope>
    <source>
        <strain evidence="4">Expedition CK06-06</strain>
    </source>
</reference>
<name>X1IDR5_9ZZZZ</name>
<evidence type="ECO:0000256" key="2">
    <source>
        <dbReference type="ARBA" id="ARBA00022729"/>
    </source>
</evidence>
<dbReference type="GO" id="GO:0070009">
    <property type="term" value="F:serine-type aminopeptidase activity"/>
    <property type="evidence" value="ECO:0007669"/>
    <property type="project" value="InterPro"/>
</dbReference>
<organism evidence="4">
    <name type="scientific">marine sediment metagenome</name>
    <dbReference type="NCBI Taxonomy" id="412755"/>
    <lineage>
        <taxon>unclassified sequences</taxon>
        <taxon>metagenomes</taxon>
        <taxon>ecological metagenomes</taxon>
    </lineage>
</organism>
<sequence length="166" mass="19115">DRASTEKKDRIKNAFIAWGKGEEISAKGYTADVLLGYEKVTNEVLYSLNPQMSYMEKYNAIDRAKKKLIARAEKEGKDIRCTVASMYSGNEYYLFRFKRIKDIRLVYAPPQDLGNFGGDIDNWMWPRHTCDFAFLRAYVSEDNVGVDFSPDNVPYKPKSVLKISID</sequence>
<evidence type="ECO:0000313" key="4">
    <source>
        <dbReference type="EMBL" id="GAH79832.1"/>
    </source>
</evidence>
<proteinExistence type="predicted"/>
<keyword evidence="3" id="KW-0378">Hydrolase</keyword>
<dbReference type="Pfam" id="PF10459">
    <property type="entry name" value="Peptidase_S46"/>
    <property type="match status" value="1"/>
</dbReference>
<dbReference type="GO" id="GO:0008239">
    <property type="term" value="F:dipeptidyl-peptidase activity"/>
    <property type="evidence" value="ECO:0007669"/>
    <property type="project" value="InterPro"/>
</dbReference>
<evidence type="ECO:0000256" key="3">
    <source>
        <dbReference type="ARBA" id="ARBA00022801"/>
    </source>
</evidence>